<keyword evidence="2" id="KW-1185">Reference proteome</keyword>
<gene>
    <name evidence="1" type="ORF">CCAP1982_LOCUS2861</name>
</gene>
<organism evidence="1 2">
    <name type="scientific">Ceratitis capitata</name>
    <name type="common">Mediterranean fruit fly</name>
    <name type="synonym">Tephritis capitata</name>
    <dbReference type="NCBI Taxonomy" id="7213"/>
    <lineage>
        <taxon>Eukaryota</taxon>
        <taxon>Metazoa</taxon>
        <taxon>Ecdysozoa</taxon>
        <taxon>Arthropoda</taxon>
        <taxon>Hexapoda</taxon>
        <taxon>Insecta</taxon>
        <taxon>Pterygota</taxon>
        <taxon>Neoptera</taxon>
        <taxon>Endopterygota</taxon>
        <taxon>Diptera</taxon>
        <taxon>Brachycera</taxon>
        <taxon>Muscomorpha</taxon>
        <taxon>Tephritoidea</taxon>
        <taxon>Tephritidae</taxon>
        <taxon>Ceratitis</taxon>
        <taxon>Ceratitis</taxon>
    </lineage>
</organism>
<dbReference type="EMBL" id="CAJHJT010000001">
    <property type="protein sequence ID" value="CAD6994092.1"/>
    <property type="molecule type" value="Genomic_DNA"/>
</dbReference>
<reference evidence="1" key="1">
    <citation type="submission" date="2020-11" db="EMBL/GenBank/DDBJ databases">
        <authorList>
            <person name="Whitehead M."/>
        </authorList>
    </citation>
    <scope>NUCLEOTIDE SEQUENCE</scope>
    <source>
        <strain evidence="1">EGII</strain>
    </source>
</reference>
<proteinExistence type="predicted"/>
<dbReference type="AlphaFoldDB" id="A0A811U4I6"/>
<sequence length="95" mass="10478">MLSSFGQTAKLEKKTAVYAMTGRKFTYTTPHPALERSRGLILVGDGCKLLLIAVNLTHFASSKTEPVRKNSKILQEPCVEQVKCHREFVPVCASA</sequence>
<dbReference type="Proteomes" id="UP000606786">
    <property type="component" value="Unassembled WGS sequence"/>
</dbReference>
<name>A0A811U4I6_CERCA</name>
<evidence type="ECO:0000313" key="2">
    <source>
        <dbReference type="Proteomes" id="UP000606786"/>
    </source>
</evidence>
<evidence type="ECO:0000313" key="1">
    <source>
        <dbReference type="EMBL" id="CAD6994092.1"/>
    </source>
</evidence>
<protein>
    <submittedName>
        <fullName evidence="1">(Mediterranean fruit fly) hypothetical protein</fullName>
    </submittedName>
</protein>
<comment type="caution">
    <text evidence="1">The sequence shown here is derived from an EMBL/GenBank/DDBJ whole genome shotgun (WGS) entry which is preliminary data.</text>
</comment>
<accession>A0A811U4I6</accession>